<protein>
    <submittedName>
        <fullName evidence="1">Subunit of oxygen-sensitive 2-hydroxyisocaproyl-CoA dehydratase</fullName>
    </submittedName>
</protein>
<sequence>MSEAASVPALSTGVSPAFLRDARGLQRKLVEEYYGQLASDATPRRPVAYMLVGGNLTEILRSFDYDVVFPEIVALNCAIKHQSLDNILHAESMGYGLDVCGYVKNDLGLQDLGGKTSFGQIPRPDLLVCSFSG</sequence>
<organism evidence="1">
    <name type="scientific">mine drainage metagenome</name>
    <dbReference type="NCBI Taxonomy" id="410659"/>
    <lineage>
        <taxon>unclassified sequences</taxon>
        <taxon>metagenomes</taxon>
        <taxon>ecological metagenomes</taxon>
    </lineage>
</organism>
<gene>
    <name evidence="1" type="ORF">B2A_09960</name>
</gene>
<comment type="caution">
    <text evidence="1">The sequence shown here is derived from an EMBL/GenBank/DDBJ whole genome shotgun (WGS) entry which is preliminary data.</text>
</comment>
<proteinExistence type="predicted"/>
<name>T1AMH1_9ZZZZ</name>
<feature type="non-terminal residue" evidence="1">
    <location>
        <position position="133"/>
    </location>
</feature>
<dbReference type="AlphaFoldDB" id="T1AMH1"/>
<reference evidence="1" key="2">
    <citation type="journal article" date="2014" name="ISME J.">
        <title>Microbial stratification in low pH oxic and suboxic macroscopic growths along an acid mine drainage.</title>
        <authorList>
            <person name="Mendez-Garcia C."/>
            <person name="Mesa V."/>
            <person name="Sprenger R.R."/>
            <person name="Richter M."/>
            <person name="Diez M.S."/>
            <person name="Solano J."/>
            <person name="Bargiela R."/>
            <person name="Golyshina O.V."/>
            <person name="Manteca A."/>
            <person name="Ramos J.L."/>
            <person name="Gallego J.R."/>
            <person name="Llorente I."/>
            <person name="Martins Dos Santos V.A."/>
            <person name="Jensen O.N."/>
            <person name="Pelaez A.I."/>
            <person name="Sanchez J."/>
            <person name="Ferrer M."/>
        </authorList>
    </citation>
    <scope>NUCLEOTIDE SEQUENCE</scope>
</reference>
<reference evidence="1" key="1">
    <citation type="submission" date="2013-08" db="EMBL/GenBank/DDBJ databases">
        <authorList>
            <person name="Mendez C."/>
            <person name="Richter M."/>
            <person name="Ferrer M."/>
            <person name="Sanchez J."/>
        </authorList>
    </citation>
    <scope>NUCLEOTIDE SEQUENCE</scope>
</reference>
<accession>T1AMH1</accession>
<dbReference type="EMBL" id="AUZZ01007196">
    <property type="protein sequence ID" value="EQD43260.1"/>
    <property type="molecule type" value="Genomic_DNA"/>
</dbReference>
<evidence type="ECO:0000313" key="1">
    <source>
        <dbReference type="EMBL" id="EQD43260.1"/>
    </source>
</evidence>